<dbReference type="Proteomes" id="UP000321518">
    <property type="component" value="Unassembled WGS sequence"/>
</dbReference>
<dbReference type="PANTHER" id="PTHR46862">
    <property type="entry name" value="OS07G0661900 PROTEIN"/>
    <property type="match status" value="1"/>
</dbReference>
<proteinExistence type="predicted"/>
<reference evidence="3 4" key="1">
    <citation type="submission" date="2019-07" db="EMBL/GenBank/DDBJ databases">
        <title>Rhodotorula toruloides NBRC10032 genome sequencing.</title>
        <authorList>
            <person name="Shida Y."/>
            <person name="Takaku H."/>
            <person name="Ogasawara W."/>
            <person name="Mori K."/>
        </authorList>
    </citation>
    <scope>NUCLEOTIDE SEQUENCE [LARGE SCALE GENOMIC DNA]</scope>
    <source>
        <strain evidence="3 4">NBRC10032</strain>
    </source>
</reference>
<dbReference type="NCBIfam" id="TIGR00756">
    <property type="entry name" value="PPR"/>
    <property type="match status" value="2"/>
</dbReference>
<name>A0A511KDN2_RHOTO</name>
<dbReference type="InterPro" id="IPR002885">
    <property type="entry name" value="PPR_rpt"/>
</dbReference>
<comment type="caution">
    <text evidence="3">The sequence shown here is derived from an EMBL/GenBank/DDBJ whole genome shotgun (WGS) entry which is preliminary data.</text>
</comment>
<evidence type="ECO:0000256" key="2">
    <source>
        <dbReference type="SAM" id="MobiDB-lite"/>
    </source>
</evidence>
<protein>
    <submittedName>
        <fullName evidence="3">Proteophosphoglycan 5</fullName>
    </submittedName>
</protein>
<gene>
    <name evidence="3" type="ORF">Rt10032_c05g2514</name>
</gene>
<dbReference type="InterPro" id="IPR011990">
    <property type="entry name" value="TPR-like_helical_dom_sf"/>
</dbReference>
<feature type="region of interest" description="Disordered" evidence="2">
    <location>
        <begin position="646"/>
        <end position="691"/>
    </location>
</feature>
<evidence type="ECO:0000313" key="4">
    <source>
        <dbReference type="Proteomes" id="UP000321518"/>
    </source>
</evidence>
<feature type="repeat" description="PPR" evidence="1">
    <location>
        <begin position="727"/>
        <end position="761"/>
    </location>
</feature>
<dbReference type="PANTHER" id="PTHR46862:SF5">
    <property type="entry name" value="OS02G0170000 PROTEIN"/>
    <property type="match status" value="1"/>
</dbReference>
<dbReference type="Pfam" id="PF01535">
    <property type="entry name" value="PPR"/>
    <property type="match status" value="1"/>
</dbReference>
<dbReference type="Pfam" id="PF13041">
    <property type="entry name" value="PPR_2"/>
    <property type="match status" value="1"/>
</dbReference>
<accession>A0A511KDN2</accession>
<feature type="compositionally biased region" description="Basic and acidic residues" evidence="2">
    <location>
        <begin position="677"/>
        <end position="691"/>
    </location>
</feature>
<dbReference type="EMBL" id="BJWK01000005">
    <property type="protein sequence ID" value="GEM08497.1"/>
    <property type="molecule type" value="Genomic_DNA"/>
</dbReference>
<dbReference type="OrthoDB" id="411857at2759"/>
<dbReference type="Pfam" id="PF13812">
    <property type="entry name" value="PPR_3"/>
    <property type="match status" value="1"/>
</dbReference>
<evidence type="ECO:0000256" key="1">
    <source>
        <dbReference type="PROSITE-ProRule" id="PRU00708"/>
    </source>
</evidence>
<organism evidence="3 4">
    <name type="scientific">Rhodotorula toruloides</name>
    <name type="common">Yeast</name>
    <name type="synonym">Rhodosporidium toruloides</name>
    <dbReference type="NCBI Taxonomy" id="5286"/>
    <lineage>
        <taxon>Eukaryota</taxon>
        <taxon>Fungi</taxon>
        <taxon>Dikarya</taxon>
        <taxon>Basidiomycota</taxon>
        <taxon>Pucciniomycotina</taxon>
        <taxon>Microbotryomycetes</taxon>
        <taxon>Sporidiobolales</taxon>
        <taxon>Sporidiobolaceae</taxon>
        <taxon>Rhodotorula</taxon>
    </lineage>
</organism>
<dbReference type="Gene3D" id="1.25.40.10">
    <property type="entry name" value="Tetratricopeptide repeat domain"/>
    <property type="match status" value="4"/>
</dbReference>
<dbReference type="AlphaFoldDB" id="A0A511KDN2"/>
<feature type="repeat" description="PPR" evidence="1">
    <location>
        <begin position="916"/>
        <end position="950"/>
    </location>
</feature>
<evidence type="ECO:0000313" key="3">
    <source>
        <dbReference type="EMBL" id="GEM08497.1"/>
    </source>
</evidence>
<dbReference type="PROSITE" id="PS51375">
    <property type="entry name" value="PPR"/>
    <property type="match status" value="2"/>
</dbReference>
<sequence length="1158" mass="128519">MLSLARLRMPLQPVDPIIYLHADFAKSDRLGPSRTANEIVIEALCARDREHLRQIKWLQARGARRPLINAARGPWRYDDGADDRYNSNEREALAQLHQRNYFEQALVYYAELGPAAEHLSLPCHEALIEGAAARGELEGTLSLFGRLEEHPQYRPGWRSHVALIHLYAKQEKSSELVKDIFESYLKSRAKGDIKVPARELFRRTWLSPKPIRHSSSTEPVFRTQPLNYYNNGDEEVWNETIRALVSLGDMAGAVDVVEKLIKALRSKRGTQVGYSRVIGPEVWGALAAGFAVRGDHASAMAWFDNLVSGTAPAVVDPRGRLPSTALLTALQTDDVAFVNHVYRHMLAHASRAPLLSSQLAQVVDYNLAQANKAEDPAVRNALFDTVLEFRHVFRQVANDGLENGVEIGRDRSTGFLGRMAATMGSFGRFEEATSTFVVLAKIVCRIMQGSGNARNAGRQNSFAWKRSNRNWARALTDEASGTLGFVPIARNDTKDKTMHGLKRLVAERPSLRQAVTVVGWTNEIRNLDDLAPLADHVLTVAAAYSAARTGVGREDELGQLRGGDWRVVLECMAYTAAFIGRGIVVDFDSAGFDAALDDFLASGTYLPRVDPAAILESLKVAGVSKGRIDEVASLLRQRVAQAPVKVMRQPPLQPATEPSERNVGDAVKVDPTPPAADRYDKSPVETRDSPSAEAYEAKIAKVDVTGGDARAAVTIFEVCLRLGIRPTASLFNTLLLKLAKARQVKQAFDYFELMKQHGVRPTALTYGLVISMCCNVGDDSTATFLFNDMRATPGFQPRAAPYNAMMHFYTCTKPDRERAFYYWECFQRDGVEPTAETYLYLLDAYGSFAPPDLEQTQRVFTQLVQAEGITVNAEHWASLITAYGVFGKDVERALAIFESIKDHATTLENPDSRLPDAEVYVALLCACTANGRYDLVDQFLDRMRKEGVQVAAPLADELLKTLVDNRSYELVDRYLDRMRSDGISLSPGVAEAILRSCIAENQLDLVDHYLDRMQSDNVRMPPPLVEHVLHACIVGGRPELIEHYLERLRKDGVRMSSRAAYSLIESCAERGAIEQARHVFEAIGNPPAPVCQKKESSKPAPRDSSTFELMLRCELAADAPFKAIEVYNRAQELDFPSAAVARLREMLEEAGIQLLSLD</sequence>